<reference evidence="1" key="1">
    <citation type="submission" date="2020-01" db="EMBL/GenBank/DDBJ databases">
        <title>First Reported Case and Whole Genome of Weissella confusa in an Equid.</title>
        <authorList>
            <person name="Little S.V."/>
            <person name="Lawhon S.D."/>
        </authorList>
    </citation>
    <scope>NUCLEOTIDE SEQUENCE</scope>
    <source>
        <strain evidence="1">718955</strain>
    </source>
</reference>
<accession>A0AAJ2YYR7</accession>
<proteinExistence type="predicted"/>
<evidence type="ECO:0000313" key="2">
    <source>
        <dbReference type="Proteomes" id="UP000719917"/>
    </source>
</evidence>
<sequence>MDERRYEVVANYFGEDHYWNNLTLDEANDQFYEARNVVAFVGGDVSSVRIIEKVNS</sequence>
<dbReference type="AlphaFoldDB" id="A0AAJ2YYR7"/>
<gene>
    <name evidence="1" type="ORF">GTU77_08175</name>
</gene>
<protein>
    <submittedName>
        <fullName evidence="1">Uncharacterized protein</fullName>
    </submittedName>
</protein>
<organism evidence="1 2">
    <name type="scientific">Weissella confusa</name>
    <name type="common">Lactobacillus confusus</name>
    <dbReference type="NCBI Taxonomy" id="1583"/>
    <lineage>
        <taxon>Bacteria</taxon>
        <taxon>Bacillati</taxon>
        <taxon>Bacillota</taxon>
        <taxon>Bacilli</taxon>
        <taxon>Lactobacillales</taxon>
        <taxon>Lactobacillaceae</taxon>
        <taxon>Weissella</taxon>
    </lineage>
</organism>
<comment type="caution">
    <text evidence="1">The sequence shown here is derived from an EMBL/GenBank/DDBJ whole genome shotgun (WGS) entry which is preliminary data.</text>
</comment>
<dbReference type="RefSeq" id="WP_161691333.1">
    <property type="nucleotide sequence ID" value="NZ_CP027565.1"/>
</dbReference>
<dbReference type="Proteomes" id="UP000719917">
    <property type="component" value="Unassembled WGS sequence"/>
</dbReference>
<evidence type="ECO:0000313" key="1">
    <source>
        <dbReference type="EMBL" id="NBA12187.1"/>
    </source>
</evidence>
<dbReference type="EMBL" id="JAAAMQ010000020">
    <property type="protein sequence ID" value="NBA12187.1"/>
    <property type="molecule type" value="Genomic_DNA"/>
</dbReference>
<name>A0AAJ2YYR7_WEICO</name>